<gene>
    <name evidence="1" type="ORF">BDR25DRAFT_363060</name>
</gene>
<reference evidence="1" key="1">
    <citation type="journal article" date="2020" name="Stud. Mycol.">
        <title>101 Dothideomycetes genomes: a test case for predicting lifestyles and emergence of pathogens.</title>
        <authorList>
            <person name="Haridas S."/>
            <person name="Albert R."/>
            <person name="Binder M."/>
            <person name="Bloem J."/>
            <person name="Labutti K."/>
            <person name="Salamov A."/>
            <person name="Andreopoulos B."/>
            <person name="Baker S."/>
            <person name="Barry K."/>
            <person name="Bills G."/>
            <person name="Bluhm B."/>
            <person name="Cannon C."/>
            <person name="Castanera R."/>
            <person name="Culley D."/>
            <person name="Daum C."/>
            <person name="Ezra D."/>
            <person name="Gonzalez J."/>
            <person name="Henrissat B."/>
            <person name="Kuo A."/>
            <person name="Liang C."/>
            <person name="Lipzen A."/>
            <person name="Lutzoni F."/>
            <person name="Magnuson J."/>
            <person name="Mondo S."/>
            <person name="Nolan M."/>
            <person name="Ohm R."/>
            <person name="Pangilinan J."/>
            <person name="Park H.-J."/>
            <person name="Ramirez L."/>
            <person name="Alfaro M."/>
            <person name="Sun H."/>
            <person name="Tritt A."/>
            <person name="Yoshinaga Y."/>
            <person name="Zwiers L.-H."/>
            <person name="Turgeon B."/>
            <person name="Goodwin S."/>
            <person name="Spatafora J."/>
            <person name="Crous P."/>
            <person name="Grigoriev I."/>
        </authorList>
    </citation>
    <scope>NUCLEOTIDE SEQUENCE</scope>
    <source>
        <strain evidence="1">ATCC 200398</strain>
    </source>
</reference>
<accession>A0ACB6Q9V2</accession>
<sequence>MPSAKRGLSADTESKLVESHSGVDVQQSRPIGPGRRARRCLARSISTRLTRHPGVDVQQSRPKIRTKPKGWAEQQQALELKGVVMACLYVTKWVSLCVGLHLKLCRIAHQAMSYHCSQSQVGFEDNPNACATRTATYLTIKYPTATQSGHLEEHQKLPSLHGNISTTTLKFWSVARLGGWPDRVANTLARISGSLPLEVPIDRAALHETARRSAHRADDDFMVSEGGCEGAVQIRRGSDNASVIFRQTFRLLKVKVPLICLATQCVLLRTVNLEAFCYFGLMSHLRNISATWLMTCTQLSYPIALTNISLSIQTLCSKLEFTRKRSRRLSSLRVTSILTTPVYPLWVVRAVSYSLMCCGVERGTAEIGSVNTTDPYHAELSHLPGYPRFNSVQKIGSVSHILKTEQMGHL</sequence>
<organism evidence="1 2">
    <name type="scientific">Lindgomyces ingoldianus</name>
    <dbReference type="NCBI Taxonomy" id="673940"/>
    <lineage>
        <taxon>Eukaryota</taxon>
        <taxon>Fungi</taxon>
        <taxon>Dikarya</taxon>
        <taxon>Ascomycota</taxon>
        <taxon>Pezizomycotina</taxon>
        <taxon>Dothideomycetes</taxon>
        <taxon>Pleosporomycetidae</taxon>
        <taxon>Pleosporales</taxon>
        <taxon>Lindgomycetaceae</taxon>
        <taxon>Lindgomyces</taxon>
    </lineage>
</organism>
<proteinExistence type="predicted"/>
<comment type="caution">
    <text evidence="1">The sequence shown here is derived from an EMBL/GenBank/DDBJ whole genome shotgun (WGS) entry which is preliminary data.</text>
</comment>
<protein>
    <submittedName>
        <fullName evidence="1">Uncharacterized protein</fullName>
    </submittedName>
</protein>
<keyword evidence="2" id="KW-1185">Reference proteome</keyword>
<evidence type="ECO:0000313" key="1">
    <source>
        <dbReference type="EMBL" id="KAF2463152.1"/>
    </source>
</evidence>
<dbReference type="Proteomes" id="UP000799755">
    <property type="component" value="Unassembled WGS sequence"/>
</dbReference>
<dbReference type="EMBL" id="MU003553">
    <property type="protein sequence ID" value="KAF2463152.1"/>
    <property type="molecule type" value="Genomic_DNA"/>
</dbReference>
<evidence type="ECO:0000313" key="2">
    <source>
        <dbReference type="Proteomes" id="UP000799755"/>
    </source>
</evidence>
<name>A0ACB6Q9V2_9PLEO</name>